<name>A0A1G5Q990_9GAMM</name>
<dbReference type="InterPro" id="IPR013655">
    <property type="entry name" value="PAS_fold_3"/>
</dbReference>
<keyword evidence="6" id="KW-0472">Membrane</keyword>
<comment type="catalytic activity">
    <reaction evidence="1">
        <text>ATP + protein L-histidine = ADP + protein N-phospho-L-histidine.</text>
        <dbReference type="EC" id="2.7.13.3"/>
    </reaction>
</comment>
<keyword evidence="4" id="KW-0808">Transferase</keyword>
<organism evidence="12 13">
    <name type="scientific">Thiohalomonas denitrificans</name>
    <dbReference type="NCBI Taxonomy" id="415747"/>
    <lineage>
        <taxon>Bacteria</taxon>
        <taxon>Pseudomonadati</taxon>
        <taxon>Pseudomonadota</taxon>
        <taxon>Gammaproteobacteria</taxon>
        <taxon>Thiohalomonadales</taxon>
        <taxon>Thiohalomonadaceae</taxon>
        <taxon>Thiohalomonas</taxon>
    </lineage>
</organism>
<dbReference type="SMART" id="SM00091">
    <property type="entry name" value="PAS"/>
    <property type="match status" value="1"/>
</dbReference>
<dbReference type="InterPro" id="IPR004358">
    <property type="entry name" value="Sig_transdc_His_kin-like_C"/>
</dbReference>
<dbReference type="PROSITE" id="PS50113">
    <property type="entry name" value="PAC"/>
    <property type="match status" value="1"/>
</dbReference>
<dbReference type="SUPFAM" id="SSF55781">
    <property type="entry name" value="GAF domain-like"/>
    <property type="match status" value="1"/>
</dbReference>
<accession>A0A1G5Q990</accession>
<protein>
    <recommendedName>
        <fullName evidence="2">histidine kinase</fullName>
        <ecNumber evidence="2">2.7.13.3</ecNumber>
    </recommendedName>
</protein>
<dbReference type="CDD" id="cd00130">
    <property type="entry name" value="PAS"/>
    <property type="match status" value="1"/>
</dbReference>
<dbReference type="GO" id="GO:0000156">
    <property type="term" value="F:phosphorelay response regulator activity"/>
    <property type="evidence" value="ECO:0007669"/>
    <property type="project" value="TreeGrafter"/>
</dbReference>
<dbReference type="PANTHER" id="PTHR42878:SF15">
    <property type="entry name" value="BACTERIOPHYTOCHROME"/>
    <property type="match status" value="1"/>
</dbReference>
<dbReference type="InterPro" id="IPR050351">
    <property type="entry name" value="BphY/WalK/GraS-like"/>
</dbReference>
<keyword evidence="13" id="KW-1185">Reference proteome</keyword>
<evidence type="ECO:0000313" key="13">
    <source>
        <dbReference type="Proteomes" id="UP000199648"/>
    </source>
</evidence>
<dbReference type="STRING" id="415747.SAMN03097708_01519"/>
<evidence type="ECO:0000313" key="12">
    <source>
        <dbReference type="EMBL" id="SCZ57829.1"/>
    </source>
</evidence>
<feature type="domain" description="Response regulatory" evidence="9">
    <location>
        <begin position="9"/>
        <end position="132"/>
    </location>
</feature>
<dbReference type="InterPro" id="IPR000014">
    <property type="entry name" value="PAS"/>
</dbReference>
<dbReference type="InterPro" id="IPR000700">
    <property type="entry name" value="PAS-assoc_C"/>
</dbReference>
<dbReference type="InterPro" id="IPR005467">
    <property type="entry name" value="His_kinase_dom"/>
</dbReference>
<dbReference type="Pfam" id="PF13185">
    <property type="entry name" value="GAF_2"/>
    <property type="match status" value="1"/>
</dbReference>
<dbReference type="Gene3D" id="3.30.565.10">
    <property type="entry name" value="Histidine kinase-like ATPase, C-terminal domain"/>
    <property type="match status" value="1"/>
</dbReference>
<evidence type="ECO:0000259" key="10">
    <source>
        <dbReference type="PROSITE" id="PS50112"/>
    </source>
</evidence>
<dbReference type="InterPro" id="IPR003018">
    <property type="entry name" value="GAF"/>
</dbReference>
<dbReference type="Pfam" id="PF00072">
    <property type="entry name" value="Response_reg"/>
    <property type="match status" value="1"/>
</dbReference>
<dbReference type="RefSeq" id="WP_092994840.1">
    <property type="nucleotide sequence ID" value="NZ_FMWD01000004.1"/>
</dbReference>
<dbReference type="Proteomes" id="UP000199648">
    <property type="component" value="Unassembled WGS sequence"/>
</dbReference>
<evidence type="ECO:0000256" key="5">
    <source>
        <dbReference type="ARBA" id="ARBA00022777"/>
    </source>
</evidence>
<feature type="domain" description="PAS" evidence="10">
    <location>
        <begin position="148"/>
        <end position="223"/>
    </location>
</feature>
<feature type="domain" description="PAC" evidence="11">
    <location>
        <begin position="226"/>
        <end position="277"/>
    </location>
</feature>
<dbReference type="PRINTS" id="PR00344">
    <property type="entry name" value="BCTRLSENSOR"/>
</dbReference>
<dbReference type="Gene3D" id="3.30.450.40">
    <property type="match status" value="1"/>
</dbReference>
<evidence type="ECO:0000256" key="2">
    <source>
        <dbReference type="ARBA" id="ARBA00012438"/>
    </source>
</evidence>
<dbReference type="SMART" id="SM00388">
    <property type="entry name" value="HisKA"/>
    <property type="match status" value="1"/>
</dbReference>
<feature type="domain" description="Histidine kinase" evidence="8">
    <location>
        <begin position="477"/>
        <end position="688"/>
    </location>
</feature>
<dbReference type="SMART" id="SM00448">
    <property type="entry name" value="REC"/>
    <property type="match status" value="1"/>
</dbReference>
<dbReference type="CDD" id="cd00156">
    <property type="entry name" value="REC"/>
    <property type="match status" value="1"/>
</dbReference>
<evidence type="ECO:0000256" key="6">
    <source>
        <dbReference type="ARBA" id="ARBA00023136"/>
    </source>
</evidence>
<dbReference type="EC" id="2.7.13.3" evidence="2"/>
<dbReference type="Pfam" id="PF08447">
    <property type="entry name" value="PAS_3"/>
    <property type="match status" value="1"/>
</dbReference>
<dbReference type="SUPFAM" id="SSF52172">
    <property type="entry name" value="CheY-like"/>
    <property type="match status" value="1"/>
</dbReference>
<sequence length="689" mass="77484">MNLEAGKIRVLLVEDDAVDAMLVRRTLSSGAEQMAHLIPAIDLVHAETLSEGIEVLGAKGVDVVLLDLNLGESRGLDTFHRVQTFAPETPIVVLTGLADDEVAVQAIRQGAQDYLIKEDLDFRQLGRALRFALERQRVREARLSLRESERRLSTLMANLPGMAYRCENDEQWTMIFVSEGARELTGYAPEELKGEGRLVFHSLIERDDRKPTRRKVDEALAADRPFAVEYRLRTREGEQRWVMERGRGVRNDDGHLHLEGIILDVTARRQAEKALRRHARRLETLQAIDRDILSAQSADAIALVALTRVGELIPASCCGAVLLYEKDPLRAVILAATKQMVDRFPMQQRFLMTDQSQIAALQAGKSVTISDLREKEILSPLQKELVPLEIRGYLAVPLMVEGELIGSLNIYRQTPGNPQEDDLVIARELADSVAIAIRQSRLFEQVQHYSRELEQRVAERTEELRETNTELEAFTFSVSHDLRNPLANIRGFSDALEDAYGDRLGPEGLEYLHAMNESAENMEQLIEELLAYSRMSRSQIELEPIALEPLFRAAVERERGPGVDATIDIQHPMPAVLGHHTILEQVICNLIGNALKFTRPGVRPEIRVRSETQNGTVRVWVEDNGIGIKPEDQRRIFRVFERANGGYPGTGIGLATVRRGIERLGGRVGVESEPGAGSRFWFELPKEQR</sequence>
<gene>
    <name evidence="12" type="ORF">SAMN03097708_01519</name>
</gene>
<proteinExistence type="predicted"/>
<dbReference type="InterPro" id="IPR011006">
    <property type="entry name" value="CheY-like_superfamily"/>
</dbReference>
<feature type="modified residue" description="4-aspartylphosphate" evidence="7">
    <location>
        <position position="67"/>
    </location>
</feature>
<dbReference type="Gene3D" id="3.30.450.20">
    <property type="entry name" value="PAS domain"/>
    <property type="match status" value="1"/>
</dbReference>
<dbReference type="Pfam" id="PF02518">
    <property type="entry name" value="HATPase_c"/>
    <property type="match status" value="1"/>
</dbReference>
<dbReference type="InterPro" id="IPR036097">
    <property type="entry name" value="HisK_dim/P_sf"/>
</dbReference>
<evidence type="ECO:0000259" key="11">
    <source>
        <dbReference type="PROSITE" id="PS50113"/>
    </source>
</evidence>
<dbReference type="Gene3D" id="1.10.287.130">
    <property type="match status" value="1"/>
</dbReference>
<dbReference type="AlphaFoldDB" id="A0A1G5Q990"/>
<evidence type="ECO:0000259" key="8">
    <source>
        <dbReference type="PROSITE" id="PS50109"/>
    </source>
</evidence>
<dbReference type="EMBL" id="FMWD01000004">
    <property type="protein sequence ID" value="SCZ57829.1"/>
    <property type="molecule type" value="Genomic_DNA"/>
</dbReference>
<evidence type="ECO:0000256" key="3">
    <source>
        <dbReference type="ARBA" id="ARBA00022553"/>
    </source>
</evidence>
<keyword evidence="5" id="KW-0418">Kinase</keyword>
<dbReference type="GO" id="GO:0000155">
    <property type="term" value="F:phosphorelay sensor kinase activity"/>
    <property type="evidence" value="ECO:0007669"/>
    <property type="project" value="InterPro"/>
</dbReference>
<dbReference type="PROSITE" id="PS50112">
    <property type="entry name" value="PAS"/>
    <property type="match status" value="1"/>
</dbReference>
<dbReference type="SUPFAM" id="SSF55785">
    <property type="entry name" value="PYP-like sensor domain (PAS domain)"/>
    <property type="match status" value="1"/>
</dbReference>
<dbReference type="InterPro" id="IPR035965">
    <property type="entry name" value="PAS-like_dom_sf"/>
</dbReference>
<dbReference type="PROSITE" id="PS50110">
    <property type="entry name" value="RESPONSE_REGULATORY"/>
    <property type="match status" value="1"/>
</dbReference>
<dbReference type="SMART" id="SM00086">
    <property type="entry name" value="PAC"/>
    <property type="match status" value="1"/>
</dbReference>
<dbReference type="InterPro" id="IPR003594">
    <property type="entry name" value="HATPase_dom"/>
</dbReference>
<dbReference type="GO" id="GO:0007234">
    <property type="term" value="P:osmosensory signaling via phosphorelay pathway"/>
    <property type="evidence" value="ECO:0007669"/>
    <property type="project" value="TreeGrafter"/>
</dbReference>
<dbReference type="OrthoDB" id="9806130at2"/>
<dbReference type="SUPFAM" id="SSF55874">
    <property type="entry name" value="ATPase domain of HSP90 chaperone/DNA topoisomerase II/histidine kinase"/>
    <property type="match status" value="1"/>
</dbReference>
<dbReference type="SUPFAM" id="SSF47384">
    <property type="entry name" value="Homodimeric domain of signal transducing histidine kinase"/>
    <property type="match status" value="1"/>
</dbReference>
<dbReference type="InterPro" id="IPR036890">
    <property type="entry name" value="HATPase_C_sf"/>
</dbReference>
<dbReference type="Pfam" id="PF00512">
    <property type="entry name" value="HisKA"/>
    <property type="match status" value="1"/>
</dbReference>
<dbReference type="InterPro" id="IPR003661">
    <property type="entry name" value="HisK_dim/P_dom"/>
</dbReference>
<dbReference type="PROSITE" id="PS50109">
    <property type="entry name" value="HIS_KIN"/>
    <property type="match status" value="1"/>
</dbReference>
<dbReference type="InterPro" id="IPR001610">
    <property type="entry name" value="PAC"/>
</dbReference>
<dbReference type="GO" id="GO:0016020">
    <property type="term" value="C:membrane"/>
    <property type="evidence" value="ECO:0007669"/>
    <property type="project" value="UniProtKB-SubCell"/>
</dbReference>
<dbReference type="CDD" id="cd00082">
    <property type="entry name" value="HisKA"/>
    <property type="match status" value="1"/>
</dbReference>
<evidence type="ECO:0000259" key="9">
    <source>
        <dbReference type="PROSITE" id="PS50110"/>
    </source>
</evidence>
<evidence type="ECO:0000256" key="4">
    <source>
        <dbReference type="ARBA" id="ARBA00022679"/>
    </source>
</evidence>
<dbReference type="SMART" id="SM00387">
    <property type="entry name" value="HATPase_c"/>
    <property type="match status" value="1"/>
</dbReference>
<evidence type="ECO:0000256" key="1">
    <source>
        <dbReference type="ARBA" id="ARBA00000085"/>
    </source>
</evidence>
<dbReference type="PANTHER" id="PTHR42878">
    <property type="entry name" value="TWO-COMPONENT HISTIDINE KINASE"/>
    <property type="match status" value="1"/>
</dbReference>
<dbReference type="SMART" id="SM00065">
    <property type="entry name" value="GAF"/>
    <property type="match status" value="1"/>
</dbReference>
<dbReference type="InterPro" id="IPR029016">
    <property type="entry name" value="GAF-like_dom_sf"/>
</dbReference>
<dbReference type="NCBIfam" id="TIGR00229">
    <property type="entry name" value="sensory_box"/>
    <property type="match status" value="1"/>
</dbReference>
<keyword evidence="3 7" id="KW-0597">Phosphoprotein</keyword>
<dbReference type="Gene3D" id="3.40.50.2300">
    <property type="match status" value="1"/>
</dbReference>
<reference evidence="12 13" key="1">
    <citation type="submission" date="2016-10" db="EMBL/GenBank/DDBJ databases">
        <authorList>
            <person name="de Groot N.N."/>
        </authorList>
    </citation>
    <scope>NUCLEOTIDE SEQUENCE [LARGE SCALE GENOMIC DNA]</scope>
    <source>
        <strain evidence="12 13">HLD2</strain>
    </source>
</reference>
<dbReference type="GO" id="GO:0030295">
    <property type="term" value="F:protein kinase activator activity"/>
    <property type="evidence" value="ECO:0007669"/>
    <property type="project" value="TreeGrafter"/>
</dbReference>
<evidence type="ECO:0000256" key="7">
    <source>
        <dbReference type="PROSITE-ProRule" id="PRU00169"/>
    </source>
</evidence>
<dbReference type="InterPro" id="IPR001789">
    <property type="entry name" value="Sig_transdc_resp-reg_receiver"/>
</dbReference>